<evidence type="ECO:0000313" key="1">
    <source>
        <dbReference type="EMBL" id="KAG0486279.1"/>
    </source>
</evidence>
<dbReference type="Proteomes" id="UP000639772">
    <property type="component" value="Unassembled WGS sequence"/>
</dbReference>
<gene>
    <name evidence="1" type="ORF">HPP92_008374</name>
</gene>
<proteinExistence type="predicted"/>
<sequence length="119" mass="14064">MSWPWPSRDEATFLGLEKNQEKSKIETLFLRGMGMSEGIETPKVCGKMKSRRHLKRYQRSGILSHGEGSLDWRRRTMRSCSTCPRRKRRSKWDEDESLIIRKGRTSSCSRPLLRLIYMD</sequence>
<protein>
    <submittedName>
        <fullName evidence="1">Uncharacterized protein</fullName>
    </submittedName>
</protein>
<dbReference type="AlphaFoldDB" id="A0A835V3P8"/>
<reference evidence="1 2" key="1">
    <citation type="journal article" date="2020" name="Nat. Food">
        <title>A phased Vanilla planifolia genome enables genetic improvement of flavour and production.</title>
        <authorList>
            <person name="Hasing T."/>
            <person name="Tang H."/>
            <person name="Brym M."/>
            <person name="Khazi F."/>
            <person name="Huang T."/>
            <person name="Chambers A.H."/>
        </authorList>
    </citation>
    <scope>NUCLEOTIDE SEQUENCE [LARGE SCALE GENOMIC DNA]</scope>
    <source>
        <tissue evidence="1">Leaf</tissue>
    </source>
</reference>
<organism evidence="1 2">
    <name type="scientific">Vanilla planifolia</name>
    <name type="common">Vanilla</name>
    <dbReference type="NCBI Taxonomy" id="51239"/>
    <lineage>
        <taxon>Eukaryota</taxon>
        <taxon>Viridiplantae</taxon>
        <taxon>Streptophyta</taxon>
        <taxon>Embryophyta</taxon>
        <taxon>Tracheophyta</taxon>
        <taxon>Spermatophyta</taxon>
        <taxon>Magnoliopsida</taxon>
        <taxon>Liliopsida</taxon>
        <taxon>Asparagales</taxon>
        <taxon>Orchidaceae</taxon>
        <taxon>Vanilloideae</taxon>
        <taxon>Vanilleae</taxon>
        <taxon>Vanilla</taxon>
    </lineage>
</organism>
<comment type="caution">
    <text evidence="1">The sequence shown here is derived from an EMBL/GenBank/DDBJ whole genome shotgun (WGS) entry which is preliminary data.</text>
</comment>
<name>A0A835V3P8_VANPL</name>
<accession>A0A835V3P8</accession>
<dbReference type="EMBL" id="JADCNM010000004">
    <property type="protein sequence ID" value="KAG0486279.1"/>
    <property type="molecule type" value="Genomic_DNA"/>
</dbReference>
<evidence type="ECO:0000313" key="2">
    <source>
        <dbReference type="Proteomes" id="UP000639772"/>
    </source>
</evidence>